<keyword evidence="2" id="KW-1185">Reference proteome</keyword>
<reference evidence="1 2" key="1">
    <citation type="submission" date="2018-10" db="EMBL/GenBank/DDBJ databases">
        <title>A high-quality apple genome assembly.</title>
        <authorList>
            <person name="Hu J."/>
        </authorList>
    </citation>
    <scope>NUCLEOTIDE SEQUENCE [LARGE SCALE GENOMIC DNA]</scope>
    <source>
        <strain evidence="2">cv. HFTH1</strain>
        <tissue evidence="1">Young leaf</tissue>
    </source>
</reference>
<dbReference type="STRING" id="3750.A0A498J0C6"/>
<protein>
    <recommendedName>
        <fullName evidence="3">Leucine-rich repeat-containing N-terminal plant-type domain-containing protein</fullName>
    </recommendedName>
</protein>
<proteinExistence type="predicted"/>
<dbReference type="InterPro" id="IPR032675">
    <property type="entry name" value="LRR_dom_sf"/>
</dbReference>
<dbReference type="Proteomes" id="UP000290289">
    <property type="component" value="Chromosome 10"/>
</dbReference>
<dbReference type="InterPro" id="IPR001611">
    <property type="entry name" value="Leu-rich_rpt"/>
</dbReference>
<evidence type="ECO:0008006" key="3">
    <source>
        <dbReference type="Google" id="ProtNLM"/>
    </source>
</evidence>
<dbReference type="InterPro" id="IPR052592">
    <property type="entry name" value="LRR-RLK"/>
</dbReference>
<dbReference type="Gene3D" id="3.80.10.10">
    <property type="entry name" value="Ribonuclease Inhibitor"/>
    <property type="match status" value="1"/>
</dbReference>
<evidence type="ECO:0000313" key="2">
    <source>
        <dbReference type="Proteomes" id="UP000290289"/>
    </source>
</evidence>
<comment type="caution">
    <text evidence="1">The sequence shown here is derived from an EMBL/GenBank/DDBJ whole genome shotgun (WGS) entry which is preliminary data.</text>
</comment>
<organism evidence="1 2">
    <name type="scientific">Malus domestica</name>
    <name type="common">Apple</name>
    <name type="synonym">Pyrus malus</name>
    <dbReference type="NCBI Taxonomy" id="3750"/>
    <lineage>
        <taxon>Eukaryota</taxon>
        <taxon>Viridiplantae</taxon>
        <taxon>Streptophyta</taxon>
        <taxon>Embryophyta</taxon>
        <taxon>Tracheophyta</taxon>
        <taxon>Spermatophyta</taxon>
        <taxon>Magnoliopsida</taxon>
        <taxon>eudicotyledons</taxon>
        <taxon>Gunneridae</taxon>
        <taxon>Pentapetalae</taxon>
        <taxon>rosids</taxon>
        <taxon>fabids</taxon>
        <taxon>Rosales</taxon>
        <taxon>Rosaceae</taxon>
        <taxon>Amygdaloideae</taxon>
        <taxon>Maleae</taxon>
        <taxon>Malus</taxon>
    </lineage>
</organism>
<accession>A0A498J0C6</accession>
<dbReference type="SUPFAM" id="SSF52058">
    <property type="entry name" value="L domain-like"/>
    <property type="match status" value="1"/>
</dbReference>
<dbReference type="AlphaFoldDB" id="A0A498J0C6"/>
<dbReference type="EMBL" id="RDQH01000336">
    <property type="protein sequence ID" value="RXH87243.1"/>
    <property type="molecule type" value="Genomic_DNA"/>
</dbReference>
<evidence type="ECO:0000313" key="1">
    <source>
        <dbReference type="EMBL" id="RXH87243.1"/>
    </source>
</evidence>
<dbReference type="PANTHER" id="PTHR48054">
    <property type="entry name" value="RECEPTOR KINASE-LIKE PROTEIN XA21"/>
    <property type="match status" value="1"/>
</dbReference>
<gene>
    <name evidence="1" type="ORF">DVH24_028743</name>
</gene>
<name>A0A498J0C6_MALDO</name>
<sequence>MHVAFTPVLNLFRLTTTSMLFSSIPSELGQLRQLEYLRLDRNRFTGNIANAFGVHPSLRFIDLSDNQFVGRLSPQ</sequence>
<dbReference type="Pfam" id="PF00560">
    <property type="entry name" value="LRR_1"/>
    <property type="match status" value="2"/>
</dbReference>
<dbReference type="PANTHER" id="PTHR48054:SF82">
    <property type="entry name" value="LRR RECEPTOR-LIKE SERINE_THREONINE-PROTEIN KINASE FLS2"/>
    <property type="match status" value="1"/>
</dbReference>